<accession>A0AAV5E2W6</accession>
<reference evidence="1" key="2">
    <citation type="submission" date="2021-12" db="EMBL/GenBank/DDBJ databases">
        <title>Resequencing data analysis of finger millet.</title>
        <authorList>
            <person name="Hatakeyama M."/>
            <person name="Aluri S."/>
            <person name="Balachadran M.T."/>
            <person name="Sivarajan S.R."/>
            <person name="Poveda L."/>
            <person name="Shimizu-Inatsugi R."/>
            <person name="Schlapbach R."/>
            <person name="Sreeman S.M."/>
            <person name="Shimizu K.K."/>
        </authorList>
    </citation>
    <scope>NUCLEOTIDE SEQUENCE</scope>
</reference>
<evidence type="ECO:0000313" key="1">
    <source>
        <dbReference type="EMBL" id="GJN16970.1"/>
    </source>
</evidence>
<reference evidence="1" key="1">
    <citation type="journal article" date="2018" name="DNA Res.">
        <title>Multiple hybrid de novo genome assembly of finger millet, an orphan allotetraploid crop.</title>
        <authorList>
            <person name="Hatakeyama M."/>
            <person name="Aluri S."/>
            <person name="Balachadran M.T."/>
            <person name="Sivarajan S.R."/>
            <person name="Patrignani A."/>
            <person name="Gruter S."/>
            <person name="Poveda L."/>
            <person name="Shimizu-Inatsugi R."/>
            <person name="Baeten J."/>
            <person name="Francoijs K.J."/>
            <person name="Nataraja K.N."/>
            <person name="Reddy Y.A.N."/>
            <person name="Phadnis S."/>
            <person name="Ravikumar R.L."/>
            <person name="Schlapbach R."/>
            <person name="Sreeman S.M."/>
            <person name="Shimizu K.K."/>
        </authorList>
    </citation>
    <scope>NUCLEOTIDE SEQUENCE</scope>
</reference>
<dbReference type="Proteomes" id="UP001054889">
    <property type="component" value="Unassembled WGS sequence"/>
</dbReference>
<organism evidence="1 2">
    <name type="scientific">Eleusine coracana subsp. coracana</name>
    <dbReference type="NCBI Taxonomy" id="191504"/>
    <lineage>
        <taxon>Eukaryota</taxon>
        <taxon>Viridiplantae</taxon>
        <taxon>Streptophyta</taxon>
        <taxon>Embryophyta</taxon>
        <taxon>Tracheophyta</taxon>
        <taxon>Spermatophyta</taxon>
        <taxon>Magnoliopsida</taxon>
        <taxon>Liliopsida</taxon>
        <taxon>Poales</taxon>
        <taxon>Poaceae</taxon>
        <taxon>PACMAD clade</taxon>
        <taxon>Chloridoideae</taxon>
        <taxon>Cynodonteae</taxon>
        <taxon>Eleusininae</taxon>
        <taxon>Eleusine</taxon>
    </lineage>
</organism>
<evidence type="ECO:0000313" key="2">
    <source>
        <dbReference type="Proteomes" id="UP001054889"/>
    </source>
</evidence>
<sequence length="319" mass="34985">MCDNRHGATAFAVDFPGIAASVVTGFCTRVVAGIILEALLILLHDVPRVAVQCQEIGNRTCPRISSTDVKPGISSTGSAPDVAILIMRWLSHHINPNLSPFLVVYSEKELGTVVYPENLHRRFGEDAEGIIDHLVNTQKRKQHCSEFAPEAQRVLLLLDSGAFRKATDEMETPLAGIGTMGNNVVISPGSSAENLKVLATILQILKDIGALDAFVAPSPQEMLLLEQILEHVSLCIDGFLSTKAYHLERELNLTPPSTLISRFVSLKQHGMFRGMPAAYSHYGGKYLVESLFKRFEVVQEDVELLIPSLQKFKVLMQGA</sequence>
<protein>
    <submittedName>
        <fullName evidence="1">Uncharacterized protein</fullName>
    </submittedName>
</protein>
<comment type="caution">
    <text evidence="1">The sequence shown here is derived from an EMBL/GenBank/DDBJ whole genome shotgun (WGS) entry which is preliminary data.</text>
</comment>
<proteinExistence type="predicted"/>
<name>A0AAV5E2W6_ELECO</name>
<dbReference type="AlphaFoldDB" id="A0AAV5E2W6"/>
<keyword evidence="2" id="KW-1185">Reference proteome</keyword>
<dbReference type="EMBL" id="BQKI01000073">
    <property type="protein sequence ID" value="GJN16970.1"/>
    <property type="molecule type" value="Genomic_DNA"/>
</dbReference>
<gene>
    <name evidence="1" type="primary">gb04002</name>
    <name evidence="1" type="ORF">PR202_gb04002</name>
</gene>